<gene>
    <name evidence="1" type="ORF">JG688_00006430</name>
</gene>
<accession>A0A8J5J8T1</accession>
<proteinExistence type="predicted"/>
<evidence type="ECO:0000313" key="2">
    <source>
        <dbReference type="Proteomes" id="UP000709295"/>
    </source>
</evidence>
<dbReference type="EMBL" id="JAENGY010000281">
    <property type="protein sequence ID" value="KAG6967179.1"/>
    <property type="molecule type" value="Genomic_DNA"/>
</dbReference>
<organism evidence="1 2">
    <name type="scientific">Phytophthora aleatoria</name>
    <dbReference type="NCBI Taxonomy" id="2496075"/>
    <lineage>
        <taxon>Eukaryota</taxon>
        <taxon>Sar</taxon>
        <taxon>Stramenopiles</taxon>
        <taxon>Oomycota</taxon>
        <taxon>Peronosporomycetes</taxon>
        <taxon>Peronosporales</taxon>
        <taxon>Peronosporaceae</taxon>
        <taxon>Phytophthora</taxon>
    </lineage>
</organism>
<dbReference type="AlphaFoldDB" id="A0A8J5J8T1"/>
<protein>
    <submittedName>
        <fullName evidence="1">Uncharacterized protein</fullName>
    </submittedName>
</protein>
<sequence length="214" mass="23378">MNHMSADFKKEIKRYLKLNPRMKTSGGKRKSAEVAIQKKTPLPSDMPQVMVEQLLPDTTALTRVNQFSLHSGICWRSSADFDFAIFEVAVPPDIQLVRCKTSLAVYPTMSVHVFGFPGALQDEKFDHSYAIIPVQVTGWSGNKMTLSSLSAPGLSGGAIVCTKRGVPVGYVGGGFDGSVYNEQYQSYGFTFHGIPIDLPSSLPPVTEGETKDEL</sequence>
<comment type="caution">
    <text evidence="1">The sequence shown here is derived from an EMBL/GenBank/DDBJ whole genome shotgun (WGS) entry which is preliminary data.</text>
</comment>
<evidence type="ECO:0000313" key="1">
    <source>
        <dbReference type="EMBL" id="KAG6967179.1"/>
    </source>
</evidence>
<name>A0A8J5J8T1_9STRA</name>
<reference evidence="1" key="1">
    <citation type="submission" date="2021-01" db="EMBL/GenBank/DDBJ databases">
        <title>Phytophthora aleatoria, a newly-described species from Pinus radiata is distinct from Phytophthora cactorum isolates based on comparative genomics.</title>
        <authorList>
            <person name="Mcdougal R."/>
            <person name="Panda P."/>
            <person name="Williams N."/>
            <person name="Studholme D.J."/>
        </authorList>
    </citation>
    <scope>NUCLEOTIDE SEQUENCE</scope>
    <source>
        <strain evidence="1">NZFS 4037</strain>
    </source>
</reference>
<keyword evidence="2" id="KW-1185">Reference proteome</keyword>
<dbReference type="Proteomes" id="UP000709295">
    <property type="component" value="Unassembled WGS sequence"/>
</dbReference>